<accession>A0A8T0TNH8</accession>
<dbReference type="Proteomes" id="UP000823388">
    <property type="component" value="Chromosome 4K"/>
</dbReference>
<sequence length="168" mass="17714">MEAPWASLSGQLGRLQPAGEACRPGRLLLCGCGSPAWASATPRARCPGAGVRSPGRAHGVRQGRTTGTVHGGIAVSALVKTMEVVYNAAAGGLSLTRRFRSRPRLPATAPPGGVPPDWARRLVVVLANCPRRTPPLRGRQRGSRVGRRDAGRASRRCCSPTSPWPTQK</sequence>
<protein>
    <submittedName>
        <fullName evidence="2">Uncharacterized protein</fullName>
    </submittedName>
</protein>
<dbReference type="EMBL" id="CM029043">
    <property type="protein sequence ID" value="KAG2611697.1"/>
    <property type="molecule type" value="Genomic_DNA"/>
</dbReference>
<comment type="caution">
    <text evidence="2">The sequence shown here is derived from an EMBL/GenBank/DDBJ whole genome shotgun (WGS) entry which is preliminary data.</text>
</comment>
<proteinExistence type="predicted"/>
<evidence type="ECO:0000313" key="2">
    <source>
        <dbReference type="EMBL" id="KAG2611697.1"/>
    </source>
</evidence>
<feature type="compositionally biased region" description="Polar residues" evidence="1">
    <location>
        <begin position="159"/>
        <end position="168"/>
    </location>
</feature>
<evidence type="ECO:0000256" key="1">
    <source>
        <dbReference type="SAM" id="MobiDB-lite"/>
    </source>
</evidence>
<keyword evidence="3" id="KW-1185">Reference proteome</keyword>
<dbReference type="AlphaFoldDB" id="A0A8T0TNH8"/>
<gene>
    <name evidence="2" type="ORF">PVAP13_4KG234500</name>
</gene>
<feature type="region of interest" description="Disordered" evidence="1">
    <location>
        <begin position="132"/>
        <end position="168"/>
    </location>
</feature>
<organism evidence="2 3">
    <name type="scientific">Panicum virgatum</name>
    <name type="common">Blackwell switchgrass</name>
    <dbReference type="NCBI Taxonomy" id="38727"/>
    <lineage>
        <taxon>Eukaryota</taxon>
        <taxon>Viridiplantae</taxon>
        <taxon>Streptophyta</taxon>
        <taxon>Embryophyta</taxon>
        <taxon>Tracheophyta</taxon>
        <taxon>Spermatophyta</taxon>
        <taxon>Magnoliopsida</taxon>
        <taxon>Liliopsida</taxon>
        <taxon>Poales</taxon>
        <taxon>Poaceae</taxon>
        <taxon>PACMAD clade</taxon>
        <taxon>Panicoideae</taxon>
        <taxon>Panicodae</taxon>
        <taxon>Paniceae</taxon>
        <taxon>Panicinae</taxon>
        <taxon>Panicum</taxon>
        <taxon>Panicum sect. Hiantes</taxon>
    </lineage>
</organism>
<reference evidence="2" key="1">
    <citation type="submission" date="2020-05" db="EMBL/GenBank/DDBJ databases">
        <title>WGS assembly of Panicum virgatum.</title>
        <authorList>
            <person name="Lovell J.T."/>
            <person name="Jenkins J."/>
            <person name="Shu S."/>
            <person name="Juenger T.E."/>
            <person name="Schmutz J."/>
        </authorList>
    </citation>
    <scope>NUCLEOTIDE SEQUENCE</scope>
    <source>
        <strain evidence="2">AP13</strain>
    </source>
</reference>
<name>A0A8T0TNH8_PANVG</name>
<evidence type="ECO:0000313" key="3">
    <source>
        <dbReference type="Proteomes" id="UP000823388"/>
    </source>
</evidence>